<dbReference type="Proteomes" id="UP000054007">
    <property type="component" value="Unassembled WGS sequence"/>
</dbReference>
<dbReference type="GO" id="GO:0044877">
    <property type="term" value="F:protein-containing complex binding"/>
    <property type="evidence" value="ECO:0007669"/>
    <property type="project" value="TreeGrafter"/>
</dbReference>
<keyword evidence="3" id="KW-1185">Reference proteome</keyword>
<name>A0A0D7BF41_9AGAR</name>
<evidence type="ECO:0000259" key="1">
    <source>
        <dbReference type="Pfam" id="PF01370"/>
    </source>
</evidence>
<dbReference type="Pfam" id="PF01370">
    <property type="entry name" value="Epimerase"/>
    <property type="match status" value="1"/>
</dbReference>
<dbReference type="InterPro" id="IPR051207">
    <property type="entry name" value="ComplexI_NDUFA9_subunit"/>
</dbReference>
<dbReference type="CDD" id="cd05271">
    <property type="entry name" value="NDUFA9_like_SDR_a"/>
    <property type="match status" value="1"/>
</dbReference>
<protein>
    <submittedName>
        <fullName evidence="2">NAD-P-binding protein</fullName>
    </submittedName>
</protein>
<organism evidence="2 3">
    <name type="scientific">Cylindrobasidium torrendii FP15055 ss-10</name>
    <dbReference type="NCBI Taxonomy" id="1314674"/>
    <lineage>
        <taxon>Eukaryota</taxon>
        <taxon>Fungi</taxon>
        <taxon>Dikarya</taxon>
        <taxon>Basidiomycota</taxon>
        <taxon>Agaricomycotina</taxon>
        <taxon>Agaricomycetes</taxon>
        <taxon>Agaricomycetidae</taxon>
        <taxon>Agaricales</taxon>
        <taxon>Marasmiineae</taxon>
        <taxon>Physalacriaceae</taxon>
        <taxon>Cylindrobasidium</taxon>
    </lineage>
</organism>
<dbReference type="GO" id="GO:0005739">
    <property type="term" value="C:mitochondrion"/>
    <property type="evidence" value="ECO:0007669"/>
    <property type="project" value="TreeGrafter"/>
</dbReference>
<dbReference type="OrthoDB" id="275457at2759"/>
<sequence length="312" mass="33639">MSPKVIICGAGFIGRAVARKLTSNSVKVAFSGRSPERSYESLRASTPSELLLPPIRADITRPESLDAAFKDANLVVSLVGILQGSRQDFENIQWKGAANVARAAKAAGANLIHLSAIGADATSSIDYARTKALGEAAVFQEHSNATIIRPSLVFGPEDALFNRFSLLSQFLPSLPAFGGGSSLFQPVYVEDIARLVSLLTLNPDAQKEFAGKVIEAGGPDVFAWKELMNLVLKFNGRRRLVLPLPFFVGKLMGAVLEQLPQSPLSLTRDQVESLKTNNIVSPTAISLQRVLEKYEPGDSLGSVHHIVPTYMK</sequence>
<dbReference type="InterPro" id="IPR036291">
    <property type="entry name" value="NAD(P)-bd_dom_sf"/>
</dbReference>
<dbReference type="AlphaFoldDB" id="A0A0D7BF41"/>
<dbReference type="SUPFAM" id="SSF51735">
    <property type="entry name" value="NAD(P)-binding Rossmann-fold domains"/>
    <property type="match status" value="1"/>
</dbReference>
<dbReference type="STRING" id="1314674.A0A0D7BF41"/>
<evidence type="ECO:0000313" key="2">
    <source>
        <dbReference type="EMBL" id="KIY69157.1"/>
    </source>
</evidence>
<reference evidence="2 3" key="1">
    <citation type="journal article" date="2015" name="Fungal Genet. Biol.">
        <title>Evolution of novel wood decay mechanisms in Agaricales revealed by the genome sequences of Fistulina hepatica and Cylindrobasidium torrendii.</title>
        <authorList>
            <person name="Floudas D."/>
            <person name="Held B.W."/>
            <person name="Riley R."/>
            <person name="Nagy L.G."/>
            <person name="Koehler G."/>
            <person name="Ransdell A.S."/>
            <person name="Younus H."/>
            <person name="Chow J."/>
            <person name="Chiniquy J."/>
            <person name="Lipzen A."/>
            <person name="Tritt A."/>
            <person name="Sun H."/>
            <person name="Haridas S."/>
            <person name="LaButti K."/>
            <person name="Ohm R.A."/>
            <person name="Kues U."/>
            <person name="Blanchette R.A."/>
            <person name="Grigoriev I.V."/>
            <person name="Minto R.E."/>
            <person name="Hibbett D.S."/>
        </authorList>
    </citation>
    <scope>NUCLEOTIDE SEQUENCE [LARGE SCALE GENOMIC DNA]</scope>
    <source>
        <strain evidence="2 3">FP15055 ss-10</strain>
    </source>
</reference>
<feature type="domain" description="NAD-dependent epimerase/dehydratase" evidence="1">
    <location>
        <begin position="7"/>
        <end position="207"/>
    </location>
</feature>
<proteinExistence type="predicted"/>
<gene>
    <name evidence="2" type="ORF">CYLTODRAFT_420977</name>
</gene>
<dbReference type="PANTHER" id="PTHR12126:SF11">
    <property type="entry name" value="NADH DEHYDROGENASE [UBIQUINONE] 1 ALPHA SUBCOMPLEX SUBUNIT 9, MITOCHONDRIAL"/>
    <property type="match status" value="1"/>
</dbReference>
<accession>A0A0D7BF41</accession>
<evidence type="ECO:0000313" key="3">
    <source>
        <dbReference type="Proteomes" id="UP000054007"/>
    </source>
</evidence>
<dbReference type="EMBL" id="KN880489">
    <property type="protein sequence ID" value="KIY69157.1"/>
    <property type="molecule type" value="Genomic_DNA"/>
</dbReference>
<dbReference type="Gene3D" id="3.40.50.720">
    <property type="entry name" value="NAD(P)-binding Rossmann-like Domain"/>
    <property type="match status" value="1"/>
</dbReference>
<dbReference type="PANTHER" id="PTHR12126">
    <property type="entry name" value="NADH-UBIQUINONE OXIDOREDUCTASE 39 KDA SUBUNIT-RELATED"/>
    <property type="match status" value="1"/>
</dbReference>
<dbReference type="InterPro" id="IPR001509">
    <property type="entry name" value="Epimerase_deHydtase"/>
</dbReference>